<reference evidence="2" key="2">
    <citation type="journal article" date="2015" name="Fish Shellfish Immunol.">
        <title>Early steps in the European eel (Anguilla anguilla)-Vibrio vulnificus interaction in the gills: Role of the RtxA13 toxin.</title>
        <authorList>
            <person name="Callol A."/>
            <person name="Pajuelo D."/>
            <person name="Ebbesson L."/>
            <person name="Teles M."/>
            <person name="MacKenzie S."/>
            <person name="Amaro C."/>
        </authorList>
    </citation>
    <scope>NUCLEOTIDE SEQUENCE</scope>
</reference>
<organism evidence="2">
    <name type="scientific">Anguilla anguilla</name>
    <name type="common">European freshwater eel</name>
    <name type="synonym">Muraena anguilla</name>
    <dbReference type="NCBI Taxonomy" id="7936"/>
    <lineage>
        <taxon>Eukaryota</taxon>
        <taxon>Metazoa</taxon>
        <taxon>Chordata</taxon>
        <taxon>Craniata</taxon>
        <taxon>Vertebrata</taxon>
        <taxon>Euteleostomi</taxon>
        <taxon>Actinopterygii</taxon>
        <taxon>Neopterygii</taxon>
        <taxon>Teleostei</taxon>
        <taxon>Anguilliformes</taxon>
        <taxon>Anguillidae</taxon>
        <taxon>Anguilla</taxon>
    </lineage>
</organism>
<keyword evidence="1" id="KW-1133">Transmembrane helix</keyword>
<accession>A0A0E9RTJ5</accession>
<name>A0A0E9RTJ5_ANGAN</name>
<dbReference type="AlphaFoldDB" id="A0A0E9RTJ5"/>
<evidence type="ECO:0000313" key="2">
    <source>
        <dbReference type="EMBL" id="JAH32461.1"/>
    </source>
</evidence>
<sequence>MQITFYILKLNAIINFHNRLPISLINIVMRIWVIWVTFLFLNIYICSEMEVI</sequence>
<feature type="transmembrane region" description="Helical" evidence="1">
    <location>
        <begin position="20"/>
        <end position="45"/>
    </location>
</feature>
<proteinExistence type="predicted"/>
<protein>
    <submittedName>
        <fullName evidence="2">Uncharacterized protein</fullName>
    </submittedName>
</protein>
<evidence type="ECO:0000256" key="1">
    <source>
        <dbReference type="SAM" id="Phobius"/>
    </source>
</evidence>
<keyword evidence="1" id="KW-0812">Transmembrane</keyword>
<reference evidence="2" key="1">
    <citation type="submission" date="2014-11" db="EMBL/GenBank/DDBJ databases">
        <authorList>
            <person name="Amaro Gonzalez C."/>
        </authorList>
    </citation>
    <scope>NUCLEOTIDE SEQUENCE</scope>
</reference>
<dbReference type="EMBL" id="GBXM01076116">
    <property type="protein sequence ID" value="JAH32461.1"/>
    <property type="molecule type" value="Transcribed_RNA"/>
</dbReference>
<keyword evidence="1" id="KW-0472">Membrane</keyword>